<proteinExistence type="predicted"/>
<feature type="region of interest" description="Disordered" evidence="1">
    <location>
        <begin position="1"/>
        <end position="71"/>
    </location>
</feature>
<gene>
    <name evidence="3" type="ORF">F5Z01DRAFT_631669</name>
</gene>
<evidence type="ECO:0000313" key="4">
    <source>
        <dbReference type="Proteomes" id="UP000887229"/>
    </source>
</evidence>
<feature type="domain" description="PD-(D/E)XK nuclease-like" evidence="2">
    <location>
        <begin position="139"/>
        <end position="396"/>
    </location>
</feature>
<evidence type="ECO:0000313" key="3">
    <source>
        <dbReference type="EMBL" id="KAG9249461.1"/>
    </source>
</evidence>
<dbReference type="AlphaFoldDB" id="A0A9P7ZCP3"/>
<dbReference type="EMBL" id="MU251307">
    <property type="protein sequence ID" value="KAG9249461.1"/>
    <property type="molecule type" value="Genomic_DNA"/>
</dbReference>
<comment type="caution">
    <text evidence="3">The sequence shown here is derived from an EMBL/GenBank/DDBJ whole genome shotgun (WGS) entry which is preliminary data.</text>
</comment>
<dbReference type="Pfam" id="PF20516">
    <property type="entry name" value="PDDEXK_12"/>
    <property type="match status" value="1"/>
</dbReference>
<feature type="compositionally biased region" description="Low complexity" evidence="1">
    <location>
        <begin position="36"/>
        <end position="57"/>
    </location>
</feature>
<dbReference type="RefSeq" id="XP_046113385.1">
    <property type="nucleotide sequence ID" value="XM_046261807.1"/>
</dbReference>
<protein>
    <recommendedName>
        <fullName evidence="2">PD-(D/E)XK nuclease-like domain-containing protein</fullName>
    </recommendedName>
</protein>
<keyword evidence="4" id="KW-1185">Reference proteome</keyword>
<dbReference type="InterPro" id="IPR046797">
    <property type="entry name" value="PDDEXK_12"/>
</dbReference>
<evidence type="ECO:0000259" key="2">
    <source>
        <dbReference type="Pfam" id="PF20516"/>
    </source>
</evidence>
<name>A0A9P7ZCP3_9HYPO</name>
<sequence>MGRADLTTPRAPRPSQGAGHRTSASATGSPCKRSRASATDLSSASSVSGSSIVSGESGRSRKSQSPQKQATILNIFSDNPIRHNELHELMELESLPSDLEQLLGLLLTVQEGRSVLSNLDRLELSAKIRGSALSKRWLDDARHFDDGRPQYGPTPPPQQVQKLVGRAGDCWKRNCEEAVWNLEVHQSVLCMALRPDHDTSRRLTFYASTTAPILPDYTDQDSEVKVNLKVDFCIFVNPTKDTSAPMQPTIQALQRRLPGASVNHSSSFSLKGFPLAVCIETKRSEAGRLSAVNQLGVWQRSHFAFLRRLRDEARRLATSAGQTLPPRLDALPRWLPGLVVLGHTWHFVPATMDDGPRGVTTWFGTEAFGGTTSVLETYKVVLALQVVRAWVEETFWPWLRELMVHIQQLSDKMATSSQSQGGAG</sequence>
<accession>A0A9P7ZCP3</accession>
<dbReference type="GeneID" id="70292710"/>
<reference evidence="3" key="1">
    <citation type="journal article" date="2021" name="IMA Fungus">
        <title>Genomic characterization of three marine fungi, including Emericellopsis atlantica sp. nov. with signatures of a generalist lifestyle and marine biomass degradation.</title>
        <authorList>
            <person name="Hagestad O.C."/>
            <person name="Hou L."/>
            <person name="Andersen J.H."/>
            <person name="Hansen E.H."/>
            <person name="Altermark B."/>
            <person name="Li C."/>
            <person name="Kuhnert E."/>
            <person name="Cox R.J."/>
            <person name="Crous P.W."/>
            <person name="Spatafora J.W."/>
            <person name="Lail K."/>
            <person name="Amirebrahimi M."/>
            <person name="Lipzen A."/>
            <person name="Pangilinan J."/>
            <person name="Andreopoulos W."/>
            <person name="Hayes R.D."/>
            <person name="Ng V."/>
            <person name="Grigoriev I.V."/>
            <person name="Jackson S.A."/>
            <person name="Sutton T.D.S."/>
            <person name="Dobson A.D.W."/>
            <person name="Rama T."/>
        </authorList>
    </citation>
    <scope>NUCLEOTIDE SEQUENCE</scope>
    <source>
        <strain evidence="3">TS7</strain>
    </source>
</reference>
<organism evidence="3 4">
    <name type="scientific">Emericellopsis atlantica</name>
    <dbReference type="NCBI Taxonomy" id="2614577"/>
    <lineage>
        <taxon>Eukaryota</taxon>
        <taxon>Fungi</taxon>
        <taxon>Dikarya</taxon>
        <taxon>Ascomycota</taxon>
        <taxon>Pezizomycotina</taxon>
        <taxon>Sordariomycetes</taxon>
        <taxon>Hypocreomycetidae</taxon>
        <taxon>Hypocreales</taxon>
        <taxon>Bionectriaceae</taxon>
        <taxon>Emericellopsis</taxon>
    </lineage>
</organism>
<dbReference type="OrthoDB" id="4161186at2759"/>
<evidence type="ECO:0000256" key="1">
    <source>
        <dbReference type="SAM" id="MobiDB-lite"/>
    </source>
</evidence>
<dbReference type="Proteomes" id="UP000887229">
    <property type="component" value="Unassembled WGS sequence"/>
</dbReference>